<feature type="domain" description="PAC" evidence="9">
    <location>
        <begin position="374"/>
        <end position="424"/>
    </location>
</feature>
<feature type="domain" description="PAC" evidence="9">
    <location>
        <begin position="83"/>
        <end position="135"/>
    </location>
</feature>
<dbReference type="InterPro" id="IPR052162">
    <property type="entry name" value="Sensor_kinase/Photoreceptor"/>
</dbReference>
<evidence type="ECO:0000256" key="1">
    <source>
        <dbReference type="ARBA" id="ARBA00000085"/>
    </source>
</evidence>
<keyword evidence="11" id="KW-1185">Reference proteome</keyword>
<dbReference type="CDD" id="cd00130">
    <property type="entry name" value="PAS"/>
    <property type="match status" value="2"/>
</dbReference>
<dbReference type="PROSITE" id="PS50113">
    <property type="entry name" value="PAC"/>
    <property type="match status" value="2"/>
</dbReference>
<dbReference type="InterPro" id="IPR035965">
    <property type="entry name" value="PAS-like_dom_sf"/>
</dbReference>
<dbReference type="InterPro" id="IPR003594">
    <property type="entry name" value="HATPase_dom"/>
</dbReference>
<dbReference type="InterPro" id="IPR005467">
    <property type="entry name" value="His_kinase_dom"/>
</dbReference>
<sequence length="850" mass="97025">MTQLDVNSEIAKVVNDSPVTIFIWKPEEEWPVEFVSENVKQFGYSSEEFFSGRLKYEDIIHPDDIERVHKEVTEYSEKHVDNFVQEYRILTASGEARCVDDRTIIQRDDNGNIQYYEGVLLDISQRKLSESIIDCRNQVLEALALDETLNEILTRLVRSTKRLIPEAISIVMLLDEEKKHLVHAISTHLPDFYKKAIEGLPIGEGIGSCSTAVHTGKRVVVEDIMEHPYWDDLREVAVQAGLRASCCEPIISSNNEVFGTFGIYFREPHVPTKEEIDILKANANLAAIAINKKRVLDNAVESEQKLKVILNNVNDLIYISELDGKTLAVNQAVVDTLGYSRNEMLNSYPIDTIPSKDVRRVSKLMTKIEKDGRAIYETEAIRKDGRKIPLEVSARFIIYDGKKTILSVARDITERKRAERKRRLEEERLEALVKLNSMTGASLNEITDFAREEAVRLTESTLGYLAFMNADETALIMHSWSKSAMKECGIKDKSFVYPIKTTGLWGEAIRQRKPIITNDYSHPSPMKKGYPEDHIELTRHMNIPIFDGDHIVAVAGVGNKTEDYDESDLRQLTLLMQGMWSLIQRKQIEDALKQYSDELKMANEELRSINKMKTEFIAERLESIYGPERAECGIFDDEMVMVIDDQQAKAIDSVLLNSERLKRMVNSLLYMSQEQAGKIVYTFSQTHVDKLISEALMNLILLIDEKGINLEVNVPEGLPTISSDKDKLTQTLIILIDNAIKFTPECGRINIDLNEESAHLHLRISDTGPGIQKDLIPHIFQKFYQMEDSMSRMFQGLESGLYICKDIILEHKGEIWIESEKGKGTTFHIRLPIEVVKDNSAQNIKREMMT</sequence>
<dbReference type="SMART" id="SM00387">
    <property type="entry name" value="HATPase_c"/>
    <property type="match status" value="1"/>
</dbReference>
<dbReference type="Proteomes" id="UP000319335">
    <property type="component" value="Unassembled WGS sequence"/>
</dbReference>
<evidence type="ECO:0000256" key="4">
    <source>
        <dbReference type="ARBA" id="ARBA00022679"/>
    </source>
</evidence>
<dbReference type="SUPFAM" id="SSF55781">
    <property type="entry name" value="GAF domain-like"/>
    <property type="match status" value="2"/>
</dbReference>
<comment type="caution">
    <text evidence="10">The sequence shown here is derived from an EMBL/GenBank/DDBJ whole genome shotgun (WGS) entry which is preliminary data.</text>
</comment>
<dbReference type="Pfam" id="PF08447">
    <property type="entry name" value="PAS_3"/>
    <property type="match status" value="1"/>
</dbReference>
<proteinExistence type="predicted"/>
<dbReference type="SUPFAM" id="SSF55874">
    <property type="entry name" value="ATPase domain of HSP90 chaperone/DNA topoisomerase II/histidine kinase"/>
    <property type="match status" value="1"/>
</dbReference>
<dbReference type="InterPro" id="IPR036890">
    <property type="entry name" value="HATPase_C_sf"/>
</dbReference>
<dbReference type="PROSITE" id="PS50109">
    <property type="entry name" value="HIS_KIN"/>
    <property type="match status" value="1"/>
</dbReference>
<dbReference type="InterPro" id="IPR004358">
    <property type="entry name" value="Sig_transdc_His_kin-like_C"/>
</dbReference>
<keyword evidence="4" id="KW-0808">Transferase</keyword>
<dbReference type="NCBIfam" id="TIGR00229">
    <property type="entry name" value="sensory_box"/>
    <property type="match status" value="2"/>
</dbReference>
<evidence type="ECO:0000256" key="3">
    <source>
        <dbReference type="ARBA" id="ARBA00022553"/>
    </source>
</evidence>
<dbReference type="InterPro" id="IPR000700">
    <property type="entry name" value="PAS-assoc_C"/>
</dbReference>
<dbReference type="InterPro" id="IPR001610">
    <property type="entry name" value="PAC"/>
</dbReference>
<evidence type="ECO:0000256" key="2">
    <source>
        <dbReference type="ARBA" id="ARBA00012438"/>
    </source>
</evidence>
<dbReference type="SMART" id="SM00091">
    <property type="entry name" value="PAS"/>
    <property type="match status" value="2"/>
</dbReference>
<protein>
    <recommendedName>
        <fullName evidence="2">histidine kinase</fullName>
        <ecNumber evidence="2">2.7.13.3</ecNumber>
    </recommendedName>
</protein>
<name>A0A7Z8KNE2_9EURY</name>
<evidence type="ECO:0000313" key="11">
    <source>
        <dbReference type="Proteomes" id="UP000319335"/>
    </source>
</evidence>
<dbReference type="OrthoDB" id="8127at2157"/>
<dbReference type="GO" id="GO:0004673">
    <property type="term" value="F:protein histidine kinase activity"/>
    <property type="evidence" value="ECO:0007669"/>
    <property type="project" value="UniProtKB-EC"/>
</dbReference>
<gene>
    <name evidence="10" type="ORF">FKV42_10025</name>
</gene>
<dbReference type="RefSeq" id="WP_154810087.1">
    <property type="nucleotide sequence ID" value="NZ_VIAQ01000015.1"/>
</dbReference>
<dbReference type="InterPro" id="IPR003018">
    <property type="entry name" value="GAF"/>
</dbReference>
<organism evidence="10 11">
    <name type="scientific">Methanolobus vulcani</name>
    <dbReference type="NCBI Taxonomy" id="38026"/>
    <lineage>
        <taxon>Archaea</taxon>
        <taxon>Methanobacteriati</taxon>
        <taxon>Methanobacteriota</taxon>
        <taxon>Stenosarchaea group</taxon>
        <taxon>Methanomicrobia</taxon>
        <taxon>Methanosarcinales</taxon>
        <taxon>Methanosarcinaceae</taxon>
        <taxon>Methanolobus</taxon>
    </lineage>
</organism>
<dbReference type="CDD" id="cd00075">
    <property type="entry name" value="HATPase"/>
    <property type="match status" value="1"/>
</dbReference>
<feature type="domain" description="Histidine kinase" evidence="7">
    <location>
        <begin position="616"/>
        <end position="835"/>
    </location>
</feature>
<evidence type="ECO:0000256" key="6">
    <source>
        <dbReference type="SAM" id="Coils"/>
    </source>
</evidence>
<evidence type="ECO:0000259" key="7">
    <source>
        <dbReference type="PROSITE" id="PS50109"/>
    </source>
</evidence>
<dbReference type="Pfam" id="PF02518">
    <property type="entry name" value="HATPase_c"/>
    <property type="match status" value="1"/>
</dbReference>
<dbReference type="SUPFAM" id="SSF55785">
    <property type="entry name" value="PYP-like sensor domain (PAS domain)"/>
    <property type="match status" value="2"/>
</dbReference>
<dbReference type="SMART" id="SM00086">
    <property type="entry name" value="PAC"/>
    <property type="match status" value="2"/>
</dbReference>
<dbReference type="Pfam" id="PF13185">
    <property type="entry name" value="GAF_2"/>
    <property type="match status" value="2"/>
</dbReference>
<dbReference type="InterPro" id="IPR029016">
    <property type="entry name" value="GAF-like_dom_sf"/>
</dbReference>
<dbReference type="Gene3D" id="3.30.450.40">
    <property type="match status" value="2"/>
</dbReference>
<dbReference type="PRINTS" id="PR00344">
    <property type="entry name" value="BCTRLSENSOR"/>
</dbReference>
<dbReference type="Pfam" id="PF13426">
    <property type="entry name" value="PAS_9"/>
    <property type="match status" value="1"/>
</dbReference>
<dbReference type="Gene3D" id="3.30.565.10">
    <property type="entry name" value="Histidine kinase-like ATPase, C-terminal domain"/>
    <property type="match status" value="1"/>
</dbReference>
<dbReference type="EC" id="2.7.13.3" evidence="2"/>
<evidence type="ECO:0000313" key="10">
    <source>
        <dbReference type="EMBL" id="TQD25360.1"/>
    </source>
</evidence>
<keyword evidence="3" id="KW-0597">Phosphoprotein</keyword>
<evidence type="ECO:0000256" key="5">
    <source>
        <dbReference type="ARBA" id="ARBA00022777"/>
    </source>
</evidence>
<feature type="domain" description="PAS" evidence="8">
    <location>
        <begin position="42"/>
        <end position="79"/>
    </location>
</feature>
<accession>A0A7Z8KNE2</accession>
<dbReference type="InterPro" id="IPR000014">
    <property type="entry name" value="PAS"/>
</dbReference>
<dbReference type="PROSITE" id="PS50112">
    <property type="entry name" value="PAS"/>
    <property type="match status" value="2"/>
</dbReference>
<feature type="domain" description="PAS" evidence="8">
    <location>
        <begin position="302"/>
        <end position="372"/>
    </location>
</feature>
<reference evidence="10 11" key="1">
    <citation type="submission" date="2019-06" db="EMBL/GenBank/DDBJ databases">
        <title>Draft genome sequence of Methanolobus vulcani B1d.</title>
        <authorList>
            <person name="Creighbaum A.J."/>
            <person name="Ticak T."/>
            <person name="Hariraju D."/>
            <person name="Arivett B.A."/>
            <person name="Ferguson D.J.Jr."/>
        </authorList>
    </citation>
    <scope>NUCLEOTIDE SEQUENCE [LARGE SCALE GENOMIC DNA]</scope>
    <source>
        <strain evidence="10 11">B1d</strain>
    </source>
</reference>
<evidence type="ECO:0000259" key="9">
    <source>
        <dbReference type="PROSITE" id="PS50113"/>
    </source>
</evidence>
<dbReference type="FunFam" id="3.30.565.10:FF:000006">
    <property type="entry name" value="Sensor histidine kinase WalK"/>
    <property type="match status" value="1"/>
</dbReference>
<keyword evidence="6" id="KW-0175">Coiled coil</keyword>
<dbReference type="InterPro" id="IPR013655">
    <property type="entry name" value="PAS_fold_3"/>
</dbReference>
<dbReference type="PANTHER" id="PTHR43304:SF1">
    <property type="entry name" value="PAC DOMAIN-CONTAINING PROTEIN"/>
    <property type="match status" value="1"/>
</dbReference>
<dbReference type="PANTHER" id="PTHR43304">
    <property type="entry name" value="PHYTOCHROME-LIKE PROTEIN CPH1"/>
    <property type="match status" value="1"/>
</dbReference>
<feature type="coiled-coil region" evidence="6">
    <location>
        <begin position="585"/>
        <end position="612"/>
    </location>
</feature>
<dbReference type="Gene3D" id="3.30.450.20">
    <property type="entry name" value="PAS domain"/>
    <property type="match status" value="2"/>
</dbReference>
<dbReference type="SMART" id="SM00065">
    <property type="entry name" value="GAF"/>
    <property type="match status" value="2"/>
</dbReference>
<dbReference type="AlphaFoldDB" id="A0A7Z8KNE2"/>
<dbReference type="EMBL" id="VIAQ01000015">
    <property type="protein sequence ID" value="TQD25360.1"/>
    <property type="molecule type" value="Genomic_DNA"/>
</dbReference>
<evidence type="ECO:0000259" key="8">
    <source>
        <dbReference type="PROSITE" id="PS50112"/>
    </source>
</evidence>
<keyword evidence="5" id="KW-0418">Kinase</keyword>
<comment type="catalytic activity">
    <reaction evidence="1">
        <text>ATP + protein L-histidine = ADP + protein N-phospho-L-histidine.</text>
        <dbReference type="EC" id="2.7.13.3"/>
    </reaction>
</comment>